<dbReference type="PRINTS" id="PR00469">
    <property type="entry name" value="PNDRDTASEII"/>
</dbReference>
<evidence type="ECO:0000259" key="4">
    <source>
        <dbReference type="Pfam" id="PF07992"/>
    </source>
</evidence>
<keyword evidence="2" id="KW-0560">Oxidoreductase</keyword>
<keyword evidence="1" id="KW-0285">Flavoprotein</keyword>
<dbReference type="GO" id="GO:0004791">
    <property type="term" value="F:thioredoxin-disulfide reductase (NADPH) activity"/>
    <property type="evidence" value="ECO:0007669"/>
    <property type="project" value="UniProtKB-EC"/>
</dbReference>
<dbReference type="EMBL" id="WJIF01000007">
    <property type="protein sequence ID" value="MRG60645.1"/>
    <property type="molecule type" value="Genomic_DNA"/>
</dbReference>
<dbReference type="Gene3D" id="3.50.50.60">
    <property type="entry name" value="FAD/NAD(P)-binding domain"/>
    <property type="match status" value="2"/>
</dbReference>
<dbReference type="PANTHER" id="PTHR48105">
    <property type="entry name" value="THIOREDOXIN REDUCTASE 1-RELATED-RELATED"/>
    <property type="match status" value="1"/>
</dbReference>
<dbReference type="RefSeq" id="WP_153685092.1">
    <property type="nucleotide sequence ID" value="NZ_WJIF01000007.1"/>
</dbReference>
<evidence type="ECO:0000313" key="5">
    <source>
        <dbReference type="EMBL" id="MRG60645.1"/>
    </source>
</evidence>
<gene>
    <name evidence="5" type="ORF">GE115_12315</name>
</gene>
<accession>A0A6I2F5D1</accession>
<dbReference type="InterPro" id="IPR050097">
    <property type="entry name" value="Ferredoxin-NADP_redctase_2"/>
</dbReference>
<dbReference type="SUPFAM" id="SSF51905">
    <property type="entry name" value="FAD/NAD(P)-binding domain"/>
    <property type="match status" value="1"/>
</dbReference>
<dbReference type="AlphaFoldDB" id="A0A6I2F5D1"/>
<evidence type="ECO:0000313" key="6">
    <source>
        <dbReference type="Proteomes" id="UP000431080"/>
    </source>
</evidence>
<proteinExistence type="predicted"/>
<keyword evidence="6" id="KW-1185">Reference proteome</keyword>
<evidence type="ECO:0000256" key="1">
    <source>
        <dbReference type="ARBA" id="ARBA00022630"/>
    </source>
</evidence>
<dbReference type="Pfam" id="PF07992">
    <property type="entry name" value="Pyr_redox_2"/>
    <property type="match status" value="1"/>
</dbReference>
<comment type="caution">
    <text evidence="5">The sequence shown here is derived from an EMBL/GenBank/DDBJ whole genome shotgun (WGS) entry which is preliminary data.</text>
</comment>
<comment type="catalytic activity">
    <reaction evidence="3">
        <text>[thioredoxin]-dithiol + NADP(+) = [thioredoxin]-disulfide + NADPH + H(+)</text>
        <dbReference type="Rhea" id="RHEA:20345"/>
        <dbReference type="Rhea" id="RHEA-COMP:10698"/>
        <dbReference type="Rhea" id="RHEA-COMP:10700"/>
        <dbReference type="ChEBI" id="CHEBI:15378"/>
        <dbReference type="ChEBI" id="CHEBI:29950"/>
        <dbReference type="ChEBI" id="CHEBI:50058"/>
        <dbReference type="ChEBI" id="CHEBI:57783"/>
        <dbReference type="ChEBI" id="CHEBI:58349"/>
        <dbReference type="EC" id="1.8.1.9"/>
    </reaction>
</comment>
<evidence type="ECO:0000256" key="2">
    <source>
        <dbReference type="ARBA" id="ARBA00023002"/>
    </source>
</evidence>
<name>A0A6I2F5D1_9MICO</name>
<sequence>MQPSDATPATTAAPTAADHPEWDVVIIGGGSAGLSAALMLGRSRRHVLVVDDARPRNRFAGHMHGVLGRDHTSPLDLLADGRRDLERYEGVAFEASAVEHLERAGAVFEIALASGRRTTARAVLIATGLHDELPDIPGLAEHWGDGVVLCPYCDGWEARDSKVAVLASGPMNVHQAQLMRQLTDDVTYLVNGSELPDAARAGLAARGIAVEERRVAEVVADEHGRLRGIRFDDGTDAPVDAIFAAPVPRPKDGALRALGARFEDRDGVEWVVVDPMGRTSVPGLWAAGNVTDGRSSVPFAMSAGSMAGAAINADLVEAEVRAAVAASAGR</sequence>
<protein>
    <submittedName>
        <fullName evidence="5">FAD-dependent oxidoreductase</fullName>
    </submittedName>
</protein>
<evidence type="ECO:0000256" key="3">
    <source>
        <dbReference type="ARBA" id="ARBA00048132"/>
    </source>
</evidence>
<dbReference type="PRINTS" id="PR00368">
    <property type="entry name" value="FADPNR"/>
</dbReference>
<organism evidence="5 6">
    <name type="scientific">Agromyces agglutinans</name>
    <dbReference type="NCBI Taxonomy" id="2662258"/>
    <lineage>
        <taxon>Bacteria</taxon>
        <taxon>Bacillati</taxon>
        <taxon>Actinomycetota</taxon>
        <taxon>Actinomycetes</taxon>
        <taxon>Micrococcales</taxon>
        <taxon>Microbacteriaceae</taxon>
        <taxon>Agromyces</taxon>
    </lineage>
</organism>
<reference evidence="5 6" key="1">
    <citation type="submission" date="2019-10" db="EMBL/GenBank/DDBJ databases">
        <authorList>
            <person name="Nie G."/>
            <person name="Ming H."/>
            <person name="Yi B."/>
        </authorList>
    </citation>
    <scope>NUCLEOTIDE SEQUENCE [LARGE SCALE GENOMIC DNA]</scope>
    <source>
        <strain evidence="5 6">CFH 90414</strain>
    </source>
</reference>
<dbReference type="InterPro" id="IPR023753">
    <property type="entry name" value="FAD/NAD-binding_dom"/>
</dbReference>
<feature type="domain" description="FAD/NAD(P)-binding" evidence="4">
    <location>
        <begin position="23"/>
        <end position="304"/>
    </location>
</feature>
<dbReference type="InterPro" id="IPR036188">
    <property type="entry name" value="FAD/NAD-bd_sf"/>
</dbReference>
<dbReference type="Proteomes" id="UP000431080">
    <property type="component" value="Unassembled WGS sequence"/>
</dbReference>